<proteinExistence type="predicted"/>
<accession>A0A2Z5JHP9</accession>
<evidence type="ECO:0000313" key="2">
    <source>
        <dbReference type="EMBL" id="AXE79900.1"/>
    </source>
</evidence>
<evidence type="ECO:0000256" key="1">
    <source>
        <dbReference type="SAM" id="MobiDB-lite"/>
    </source>
</evidence>
<feature type="region of interest" description="Disordered" evidence="1">
    <location>
        <begin position="137"/>
        <end position="157"/>
    </location>
</feature>
<evidence type="ECO:0000313" key="3">
    <source>
        <dbReference type="Proteomes" id="UP000252698"/>
    </source>
</evidence>
<protein>
    <submittedName>
        <fullName evidence="2">Uncharacterized protein</fullName>
    </submittedName>
</protein>
<gene>
    <name evidence="2" type="ORF">C5746_26570</name>
</gene>
<name>A0A2Z5JHP9_STRAR</name>
<dbReference type="Proteomes" id="UP000252698">
    <property type="component" value="Chromosome"/>
</dbReference>
<dbReference type="EMBL" id="CP027306">
    <property type="protein sequence ID" value="AXE79900.1"/>
    <property type="molecule type" value="Genomic_DNA"/>
</dbReference>
<dbReference type="KEGG" id="sata:C5746_26570"/>
<sequence>MADRAELSRLAQSYLQQRADLVTRPAAQSPVPEPPTTATPSMRAGLRMEFAALVRRGRAYQQADGGYIRATVEVKVNDTVVNGRTVSLHITEGARLYHPLTPAQVTEGAPEYEEYALPHTLTFTRTPSGAWLLASDRPELKDGDLAPSTQVTTPRTA</sequence>
<feature type="region of interest" description="Disordered" evidence="1">
    <location>
        <begin position="21"/>
        <end position="41"/>
    </location>
</feature>
<dbReference type="AlphaFoldDB" id="A0A2Z5JHP9"/>
<feature type="compositionally biased region" description="Polar residues" evidence="1">
    <location>
        <begin position="147"/>
        <end position="157"/>
    </location>
</feature>
<organism evidence="2 3">
    <name type="scientific">Streptomyces atratus</name>
    <dbReference type="NCBI Taxonomy" id="1893"/>
    <lineage>
        <taxon>Bacteria</taxon>
        <taxon>Bacillati</taxon>
        <taxon>Actinomycetota</taxon>
        <taxon>Actinomycetes</taxon>
        <taxon>Kitasatosporales</taxon>
        <taxon>Streptomycetaceae</taxon>
        <taxon>Streptomyces</taxon>
    </lineage>
</organism>
<reference evidence="2 3" key="1">
    <citation type="journal article" date="2018" name="Front. Microbiol.">
        <title>Genome Sequencing of Streptomyces atratus SCSIOZH16 and Activation Production of Nocardamine via Metabolic Engineering.</title>
        <authorList>
            <person name="Li Y."/>
            <person name="Zhang C."/>
            <person name="Liu C."/>
            <person name="Ju J."/>
            <person name="Ma J."/>
        </authorList>
    </citation>
    <scope>NUCLEOTIDE SEQUENCE [LARGE SCALE GENOMIC DNA]</scope>
    <source>
        <strain evidence="2 3">SCSIO_ZH16</strain>
    </source>
</reference>